<gene>
    <name evidence="2" type="ORF">WCD74_24410</name>
</gene>
<comment type="caution">
    <text evidence="2">The sequence shown here is derived from an EMBL/GenBank/DDBJ whole genome shotgun (WGS) entry which is preliminary data.</text>
</comment>
<protein>
    <submittedName>
        <fullName evidence="2">Polysaccharide deacetylase</fullName>
    </submittedName>
</protein>
<sequence>MPKEILVSYGVDIDAVGGWLGSYGGEDSPGDISRGLFAGDVGVPRVLELFRRHGLRQTFFWPGHSVETFPEQFDACVAAGHEIGVHGYSHENPIAMSRQQESDVLDHCIALIEKRSGTRPTGYVAPWWEFSPITNELLLDRGLRYDHSLMHDDFTPYYVRVGDSWTKIDLERDAADWMKPLVRGQETDLVELPANWYLDDLPPMMFVKGSPNSHGFVNPRDIEQLWRDQFDWVYREMDYAVFTMTIHPDVSGRPQVLLAHERLIEYINAHDGVRWLTFDEIAQDFQARSPRG</sequence>
<dbReference type="EMBL" id="JBBEGN010000017">
    <property type="protein sequence ID" value="MEJ2870928.1"/>
    <property type="molecule type" value="Genomic_DNA"/>
</dbReference>
<evidence type="ECO:0000313" key="2">
    <source>
        <dbReference type="EMBL" id="MEJ2870928.1"/>
    </source>
</evidence>
<dbReference type="SUPFAM" id="SSF88713">
    <property type="entry name" value="Glycoside hydrolase/deacetylase"/>
    <property type="match status" value="1"/>
</dbReference>
<keyword evidence="3" id="KW-1185">Reference proteome</keyword>
<dbReference type="InterPro" id="IPR002509">
    <property type="entry name" value="NODB_dom"/>
</dbReference>
<proteinExistence type="predicted"/>
<dbReference type="PANTHER" id="PTHR47561:SF1">
    <property type="entry name" value="POLYSACCHARIDE DEACETYLASE FAMILY PROTEIN (AFU_ORTHOLOGUE AFUA_6G05030)"/>
    <property type="match status" value="1"/>
</dbReference>
<evidence type="ECO:0000259" key="1">
    <source>
        <dbReference type="PROSITE" id="PS51677"/>
    </source>
</evidence>
<dbReference type="Gene3D" id="3.20.20.370">
    <property type="entry name" value="Glycoside hydrolase/deacetylase"/>
    <property type="match status" value="1"/>
</dbReference>
<organism evidence="2 3">
    <name type="scientific">Actinomycetospora aurantiaca</name>
    <dbReference type="NCBI Taxonomy" id="3129233"/>
    <lineage>
        <taxon>Bacteria</taxon>
        <taxon>Bacillati</taxon>
        <taxon>Actinomycetota</taxon>
        <taxon>Actinomycetes</taxon>
        <taxon>Pseudonocardiales</taxon>
        <taxon>Pseudonocardiaceae</taxon>
        <taxon>Actinomycetospora</taxon>
    </lineage>
</organism>
<dbReference type="CDD" id="cd10938">
    <property type="entry name" value="CE4_HpPgdA_like"/>
    <property type="match status" value="1"/>
</dbReference>
<evidence type="ECO:0000313" key="3">
    <source>
        <dbReference type="Proteomes" id="UP001385809"/>
    </source>
</evidence>
<dbReference type="Proteomes" id="UP001385809">
    <property type="component" value="Unassembled WGS sequence"/>
</dbReference>
<feature type="domain" description="NodB homology" evidence="1">
    <location>
        <begin position="30"/>
        <end position="276"/>
    </location>
</feature>
<dbReference type="InterPro" id="IPR037950">
    <property type="entry name" value="PgdA-like"/>
</dbReference>
<reference evidence="2 3" key="1">
    <citation type="submission" date="2024-03" db="EMBL/GenBank/DDBJ databases">
        <title>Actinomycetospora sp. OC33-EN08, a novel actinomycete isolated from wild orchid (Aerides multiflora).</title>
        <authorList>
            <person name="Suriyachadkun C."/>
        </authorList>
    </citation>
    <scope>NUCLEOTIDE SEQUENCE [LARGE SCALE GENOMIC DNA]</scope>
    <source>
        <strain evidence="2 3">OC33-EN08</strain>
    </source>
</reference>
<dbReference type="PANTHER" id="PTHR47561">
    <property type="entry name" value="POLYSACCHARIDE DEACETYLASE FAMILY PROTEIN (AFU_ORTHOLOGUE AFUA_6G05030)"/>
    <property type="match status" value="1"/>
</dbReference>
<accession>A0ABU8MVG6</accession>
<dbReference type="PROSITE" id="PS51677">
    <property type="entry name" value="NODB"/>
    <property type="match status" value="1"/>
</dbReference>
<dbReference type="RefSeq" id="WP_337697500.1">
    <property type="nucleotide sequence ID" value="NZ_JBBEGN010000017.1"/>
</dbReference>
<dbReference type="Pfam" id="PF01522">
    <property type="entry name" value="Polysacc_deac_1"/>
    <property type="match status" value="1"/>
</dbReference>
<dbReference type="InterPro" id="IPR011330">
    <property type="entry name" value="Glyco_hydro/deAcase_b/a-brl"/>
</dbReference>
<name>A0ABU8MVG6_9PSEU</name>